<feature type="region of interest" description="Disordered" evidence="4">
    <location>
        <begin position="1"/>
        <end position="83"/>
    </location>
</feature>
<evidence type="ECO:0000256" key="4">
    <source>
        <dbReference type="SAM" id="MobiDB-lite"/>
    </source>
</evidence>
<dbReference type="InterPro" id="IPR003653">
    <property type="entry name" value="Peptidase_C48_C"/>
</dbReference>
<evidence type="ECO:0000256" key="2">
    <source>
        <dbReference type="ARBA" id="ARBA00022670"/>
    </source>
</evidence>
<reference evidence="5" key="2">
    <citation type="submission" date="2022-06" db="UniProtKB">
        <authorList>
            <consortium name="EnsemblMetazoa"/>
        </authorList>
    </citation>
    <scope>IDENTIFICATION</scope>
    <source>
        <strain evidence="5">PS312</strain>
    </source>
</reference>
<comment type="similarity">
    <text evidence="1">Belongs to the peptidase C48 family.</text>
</comment>
<keyword evidence="2" id="KW-0645">Protease</keyword>
<keyword evidence="6" id="KW-1185">Reference proteome</keyword>
<protein>
    <submittedName>
        <fullName evidence="5">Peptidase</fullName>
    </submittedName>
</protein>
<dbReference type="GO" id="GO:0008234">
    <property type="term" value="F:cysteine-type peptidase activity"/>
    <property type="evidence" value="ECO:0007669"/>
    <property type="project" value="InterPro"/>
</dbReference>
<dbReference type="SUPFAM" id="SSF54001">
    <property type="entry name" value="Cysteine proteinases"/>
    <property type="match status" value="1"/>
</dbReference>
<dbReference type="Gene3D" id="3.40.395.10">
    <property type="entry name" value="Adenoviral Proteinase, Chain A"/>
    <property type="match status" value="1"/>
</dbReference>
<dbReference type="GO" id="GO:0006508">
    <property type="term" value="P:proteolysis"/>
    <property type="evidence" value="ECO:0007669"/>
    <property type="project" value="UniProtKB-KW"/>
</dbReference>
<evidence type="ECO:0000313" key="5">
    <source>
        <dbReference type="EnsemblMetazoa" id="PPA35924.1"/>
    </source>
</evidence>
<feature type="compositionally biased region" description="Basic and acidic residues" evidence="4">
    <location>
        <begin position="1"/>
        <end position="11"/>
    </location>
</feature>
<sequence length="257" mass="29419">MSEAKRARLEFEEADSSESSNEEVMRPNAEDNEEEEEEEGPSSSSSEEGEVKPGDEEDEEEDEEDEIEEFDEAELQRRYDEKDMKMRDDVDECPELPTVARSLCDWVFRGGPPPNKEVENFDTTILNSLSETSLIEARVINRYYALIVKRGEESADLPKAFAFPTGIYDNGKKVDSRWRVRANVFEYEILIFPVHMEGHCTVATVDLRAKIFTFYDSCAGNRAKPFIRDIFAYLQASFGALSEYEGLDVREKHSTST</sequence>
<dbReference type="OrthoDB" id="5844770at2759"/>
<accession>A0A2A6BM33</accession>
<keyword evidence="3" id="KW-0378">Hydrolase</keyword>
<dbReference type="AlphaFoldDB" id="A0A2A6BM33"/>
<dbReference type="Proteomes" id="UP000005239">
    <property type="component" value="Unassembled WGS sequence"/>
</dbReference>
<evidence type="ECO:0000256" key="1">
    <source>
        <dbReference type="ARBA" id="ARBA00005234"/>
    </source>
</evidence>
<name>A0A2A6BM33_PRIPA</name>
<organism evidence="5 6">
    <name type="scientific">Pristionchus pacificus</name>
    <name type="common">Parasitic nematode worm</name>
    <dbReference type="NCBI Taxonomy" id="54126"/>
    <lineage>
        <taxon>Eukaryota</taxon>
        <taxon>Metazoa</taxon>
        <taxon>Ecdysozoa</taxon>
        <taxon>Nematoda</taxon>
        <taxon>Chromadorea</taxon>
        <taxon>Rhabditida</taxon>
        <taxon>Rhabditina</taxon>
        <taxon>Diplogasteromorpha</taxon>
        <taxon>Diplogasteroidea</taxon>
        <taxon>Neodiplogasteridae</taxon>
        <taxon>Pristionchus</taxon>
    </lineage>
</organism>
<evidence type="ECO:0000313" key="6">
    <source>
        <dbReference type="Proteomes" id="UP000005239"/>
    </source>
</evidence>
<gene>
    <name evidence="5" type="primary">WBGene00274293</name>
</gene>
<evidence type="ECO:0000256" key="3">
    <source>
        <dbReference type="ARBA" id="ARBA00022801"/>
    </source>
</evidence>
<reference evidence="6" key="1">
    <citation type="journal article" date="2008" name="Nat. Genet.">
        <title>The Pristionchus pacificus genome provides a unique perspective on nematode lifestyle and parasitism.</title>
        <authorList>
            <person name="Dieterich C."/>
            <person name="Clifton S.W."/>
            <person name="Schuster L.N."/>
            <person name="Chinwalla A."/>
            <person name="Delehaunty K."/>
            <person name="Dinkelacker I."/>
            <person name="Fulton L."/>
            <person name="Fulton R."/>
            <person name="Godfrey J."/>
            <person name="Minx P."/>
            <person name="Mitreva M."/>
            <person name="Roeseler W."/>
            <person name="Tian H."/>
            <person name="Witte H."/>
            <person name="Yang S.P."/>
            <person name="Wilson R.K."/>
            <person name="Sommer R.J."/>
        </authorList>
    </citation>
    <scope>NUCLEOTIDE SEQUENCE [LARGE SCALE GENOMIC DNA]</scope>
    <source>
        <strain evidence="6">PS312</strain>
    </source>
</reference>
<feature type="compositionally biased region" description="Acidic residues" evidence="4">
    <location>
        <begin position="55"/>
        <end position="73"/>
    </location>
</feature>
<dbReference type="InterPro" id="IPR038765">
    <property type="entry name" value="Papain-like_cys_pep_sf"/>
</dbReference>
<proteinExistence type="inferred from homology"/>
<accession>A0A8R1YMW8</accession>
<feature type="compositionally biased region" description="Acidic residues" evidence="4">
    <location>
        <begin position="30"/>
        <end position="40"/>
    </location>
</feature>
<feature type="compositionally biased region" description="Basic and acidic residues" evidence="4">
    <location>
        <begin position="74"/>
        <end position="83"/>
    </location>
</feature>
<dbReference type="Pfam" id="PF02902">
    <property type="entry name" value="Peptidase_C48"/>
    <property type="match status" value="1"/>
</dbReference>
<dbReference type="EnsemblMetazoa" id="PPA35924.1">
    <property type="protein sequence ID" value="PPA35924.1"/>
    <property type="gene ID" value="WBGene00274293"/>
</dbReference>